<evidence type="ECO:0000313" key="2">
    <source>
        <dbReference type="Proteomes" id="UP000634136"/>
    </source>
</evidence>
<reference evidence="1" key="1">
    <citation type="submission" date="2020-09" db="EMBL/GenBank/DDBJ databases">
        <title>Genome-Enabled Discovery of Anthraquinone Biosynthesis in Senna tora.</title>
        <authorList>
            <person name="Kang S.-H."/>
            <person name="Pandey R.P."/>
            <person name="Lee C.-M."/>
            <person name="Sim J.-S."/>
            <person name="Jeong J.-T."/>
            <person name="Choi B.-S."/>
            <person name="Jung M."/>
            <person name="Ginzburg D."/>
            <person name="Zhao K."/>
            <person name="Won S.Y."/>
            <person name="Oh T.-J."/>
            <person name="Yu Y."/>
            <person name="Kim N.-H."/>
            <person name="Lee O.R."/>
            <person name="Lee T.-H."/>
            <person name="Bashyal P."/>
            <person name="Kim T.-S."/>
            <person name="Lee W.-H."/>
            <person name="Kawkins C."/>
            <person name="Kim C.-K."/>
            <person name="Kim J.S."/>
            <person name="Ahn B.O."/>
            <person name="Rhee S.Y."/>
            <person name="Sohng J.K."/>
        </authorList>
    </citation>
    <scope>NUCLEOTIDE SEQUENCE</scope>
    <source>
        <tissue evidence="1">Leaf</tissue>
    </source>
</reference>
<sequence length="311" mass="34311">MDEGTVVFADKQHSRPNRFSDGTNACMGLSVSKEDKIEANHRILVILDLGCISASLPVLSNPFRCVFELTVDVLEGVTLQDWVSISALGLQANTPPPQQDGKDNCMQQRCCAAYKLGQRIARARDSSKNTPRAHGRTEIVGTETHHNHKSSVAIEPCTNAHPDESVDCTVLARRTPCPAGSFLQRVAPKLGVKVARHVTDAVHMVAKWWLPANCFVFHCGQTSGFKWGHASMHGLNAQNRRWNCTSLSLSGIGRCWNEMIVPVNWYSSFTLWIIWDMGTSADRSTIPLINPAIMSESNLLWSCDTEGVAQQ</sequence>
<dbReference type="AlphaFoldDB" id="A0A834TMR1"/>
<name>A0A834TMR1_9FABA</name>
<dbReference type="Proteomes" id="UP000634136">
    <property type="component" value="Unassembled WGS sequence"/>
</dbReference>
<organism evidence="1 2">
    <name type="scientific">Senna tora</name>
    <dbReference type="NCBI Taxonomy" id="362788"/>
    <lineage>
        <taxon>Eukaryota</taxon>
        <taxon>Viridiplantae</taxon>
        <taxon>Streptophyta</taxon>
        <taxon>Embryophyta</taxon>
        <taxon>Tracheophyta</taxon>
        <taxon>Spermatophyta</taxon>
        <taxon>Magnoliopsida</taxon>
        <taxon>eudicotyledons</taxon>
        <taxon>Gunneridae</taxon>
        <taxon>Pentapetalae</taxon>
        <taxon>rosids</taxon>
        <taxon>fabids</taxon>
        <taxon>Fabales</taxon>
        <taxon>Fabaceae</taxon>
        <taxon>Caesalpinioideae</taxon>
        <taxon>Cassia clade</taxon>
        <taxon>Senna</taxon>
    </lineage>
</organism>
<dbReference type="EMBL" id="JAAIUW010000007">
    <property type="protein sequence ID" value="KAF7824685.1"/>
    <property type="molecule type" value="Genomic_DNA"/>
</dbReference>
<accession>A0A834TMR1</accession>
<protein>
    <submittedName>
        <fullName evidence="1">Uncharacterized protein</fullName>
    </submittedName>
</protein>
<proteinExistence type="predicted"/>
<gene>
    <name evidence="1" type="ORF">G2W53_022829</name>
</gene>
<comment type="caution">
    <text evidence="1">The sequence shown here is derived from an EMBL/GenBank/DDBJ whole genome shotgun (WGS) entry which is preliminary data.</text>
</comment>
<evidence type="ECO:0000313" key="1">
    <source>
        <dbReference type="EMBL" id="KAF7824685.1"/>
    </source>
</evidence>
<keyword evidence="2" id="KW-1185">Reference proteome</keyword>